<accession>A0A3A1NB12</accession>
<evidence type="ECO:0000313" key="4">
    <source>
        <dbReference type="Proteomes" id="UP000266067"/>
    </source>
</evidence>
<dbReference type="OrthoDB" id="1420424at2"/>
<feature type="chain" id="PRO_5017201224" description="Adhesin domain-containing protein" evidence="2">
    <location>
        <begin position="24"/>
        <end position="486"/>
    </location>
</feature>
<keyword evidence="2" id="KW-0732">Signal</keyword>
<protein>
    <recommendedName>
        <fullName evidence="5">Adhesin domain-containing protein</fullName>
    </recommendedName>
</protein>
<evidence type="ECO:0000313" key="3">
    <source>
        <dbReference type="EMBL" id="RIV32493.1"/>
    </source>
</evidence>
<keyword evidence="4" id="KW-1185">Reference proteome</keyword>
<sequence>MNRNHQILFSGLLLALVGFTGQAQEKSKTYKETFNVNKDTELNINTSYADIEFETWNKDQVEITAVISLEGVDQEEADSYFERDLVKIMGNSKEIEVSTEGAGPNYAFDFQGFDIDIPEMPSVAEIIANVEIPEISEIVIPEISFMPNMPPMPPLPPIEFDYDAYKKDGDKYMKEWKKEFDKTFDEEYKERFEEWGKRMEEMADEREARREEMMEEREQLREEREKMREEMRERLKVQREELREQREELRNEQAELRKQAREEARTIHGSPNVFYFSSDGKHKEYKVKKRIIIKMPKYIKLNLNVRHGEVKLAENAKNINASLSYASLLASTIDGANTDIRVSYSPVVVQNWNYGSLSTDYSDKVNLKEVKELKLHSVSSNVVIGRLVSKAMVTNSFGALSIDEVSTGFNTIDISMENGELNCKLPETPYVISVNETTSDFQYPKTLKLKSTKKYGGNLHTGYNINKNDGKTIKINSKYSEVVLKN</sequence>
<gene>
    <name evidence="3" type="ORF">D2V08_12300</name>
</gene>
<dbReference type="EMBL" id="QXFH01000074">
    <property type="protein sequence ID" value="RIV32493.1"/>
    <property type="molecule type" value="Genomic_DNA"/>
</dbReference>
<evidence type="ECO:0000256" key="2">
    <source>
        <dbReference type="SAM" id="SignalP"/>
    </source>
</evidence>
<keyword evidence="1" id="KW-0175">Coiled coil</keyword>
<feature type="coiled-coil region" evidence="1">
    <location>
        <begin position="196"/>
        <end position="266"/>
    </location>
</feature>
<dbReference type="RefSeq" id="WP_119608467.1">
    <property type="nucleotide sequence ID" value="NZ_QXFH01000074.1"/>
</dbReference>
<organism evidence="3 4">
    <name type="scientific">Flagellimonas lutimaris</name>
    <dbReference type="NCBI Taxonomy" id="475082"/>
    <lineage>
        <taxon>Bacteria</taxon>
        <taxon>Pseudomonadati</taxon>
        <taxon>Bacteroidota</taxon>
        <taxon>Flavobacteriia</taxon>
        <taxon>Flavobacteriales</taxon>
        <taxon>Flavobacteriaceae</taxon>
        <taxon>Flagellimonas</taxon>
    </lineage>
</organism>
<feature type="signal peptide" evidence="2">
    <location>
        <begin position="1"/>
        <end position="23"/>
    </location>
</feature>
<dbReference type="AlphaFoldDB" id="A0A3A1NB12"/>
<name>A0A3A1NB12_9FLAO</name>
<dbReference type="Proteomes" id="UP000266067">
    <property type="component" value="Unassembled WGS sequence"/>
</dbReference>
<comment type="caution">
    <text evidence="3">The sequence shown here is derived from an EMBL/GenBank/DDBJ whole genome shotgun (WGS) entry which is preliminary data.</text>
</comment>
<reference evidence="3 4" key="1">
    <citation type="submission" date="2018-08" db="EMBL/GenBank/DDBJ databases">
        <title>Proposal of Muricauda 72 sp.nov. and Muricauda NH166 sp.nov., isolated from seawater.</title>
        <authorList>
            <person name="Cheng H."/>
            <person name="Wu Y.-H."/>
            <person name="Guo L.-L."/>
            <person name="Xu X.-W."/>
        </authorList>
    </citation>
    <scope>NUCLEOTIDE SEQUENCE [LARGE SCALE GENOMIC DNA]</scope>
    <source>
        <strain evidence="3 4">KCTC 22173</strain>
    </source>
</reference>
<evidence type="ECO:0008006" key="5">
    <source>
        <dbReference type="Google" id="ProtNLM"/>
    </source>
</evidence>
<proteinExistence type="predicted"/>
<evidence type="ECO:0000256" key="1">
    <source>
        <dbReference type="SAM" id="Coils"/>
    </source>
</evidence>